<sequence length="291" mass="31584">MVPTNRRTLLRGLAVTGLGGLVGYTGSTAASDSDSDAKGTPSNETAEQMTENQNESLDAWRRSANDSYAVRLRDYRFDDPPTVYLGTWGTNSFSPAAVKVLPGTTVTWKWTDEETAYNVVATDGTFDSGKPVANKGSTFQYTFEEEGNYRYVSEPHAEIGMKGLVVVESIARSEYPKVDKWLADTSNYDGSVLDRTTSSSVDVTVGARGNASDLAFDPAAIKISPGTTINWIWSGKGGMHSIRFKEEDFGTDAPKSDPGKHFEHTFTETGIYRYECGPHTALGGRGAIIVE</sequence>
<dbReference type="AlphaFoldDB" id="I3RAN0"/>
<evidence type="ECO:0000313" key="16">
    <source>
        <dbReference type="Proteomes" id="UP000027075"/>
    </source>
</evidence>
<feature type="binding site" evidence="7">
    <location>
        <position position="240"/>
    </location>
    <ligand>
        <name>Cu cation</name>
        <dbReference type="ChEBI" id="CHEBI:23378"/>
    </ligand>
</feature>
<feature type="compositionally biased region" description="Polar residues" evidence="8">
    <location>
        <begin position="40"/>
        <end position="56"/>
    </location>
</feature>
<dbReference type="Gene3D" id="2.60.40.420">
    <property type="entry name" value="Cupredoxins - blue copper proteins"/>
    <property type="match status" value="2"/>
</dbReference>
<evidence type="ECO:0000313" key="12">
    <source>
        <dbReference type="EMBL" id="ELZ97378.1"/>
    </source>
</evidence>
<dbReference type="Proteomes" id="UP000006469">
    <property type="component" value="Plasmid pHM500"/>
</dbReference>
<evidence type="ECO:0000313" key="14">
    <source>
        <dbReference type="Proteomes" id="UP000006469"/>
    </source>
</evidence>
<evidence type="ECO:0000256" key="3">
    <source>
        <dbReference type="ARBA" id="ARBA00022723"/>
    </source>
</evidence>
<name>I3RAN0_HALMT</name>
<feature type="binding site" evidence="7">
    <location>
        <position position="276"/>
    </location>
    <ligand>
        <name>Cu cation</name>
        <dbReference type="ChEBI" id="CHEBI:23378"/>
    </ligand>
</feature>
<keyword evidence="3 7" id="KW-0479">Metal-binding</keyword>
<dbReference type="InterPro" id="IPR052721">
    <property type="entry name" value="ET_Amicyanin"/>
</dbReference>
<dbReference type="CDD" id="cd04220">
    <property type="entry name" value="Halocyanin"/>
    <property type="match status" value="2"/>
</dbReference>
<dbReference type="InterPro" id="IPR000923">
    <property type="entry name" value="BlueCu_1"/>
</dbReference>
<keyword evidence="2" id="KW-0813">Transport</keyword>
<dbReference type="GO" id="GO:0009055">
    <property type="term" value="F:electron transfer activity"/>
    <property type="evidence" value="ECO:0007669"/>
    <property type="project" value="InterPro"/>
</dbReference>
<dbReference type="PRINTS" id="PR00155">
    <property type="entry name" value="AMICYANIN"/>
</dbReference>
<dbReference type="GO" id="GO:0005507">
    <property type="term" value="F:copper ion binding"/>
    <property type="evidence" value="ECO:0007669"/>
    <property type="project" value="InterPro"/>
</dbReference>
<dbReference type="EMBL" id="CP007554">
    <property type="protein sequence ID" value="AHZ24613.1"/>
    <property type="molecule type" value="Genomic_DNA"/>
</dbReference>
<geneLocation type="plasmid" evidence="11 16">
    <name>HMPLAS1</name>
</geneLocation>
<evidence type="ECO:0000313" key="13">
    <source>
        <dbReference type="EMBL" id="QCQ77009.1"/>
    </source>
</evidence>
<organism evidence="10 14">
    <name type="scientific">Haloferax mediterranei (strain ATCC 33500 / DSM 1411 / JCM 8866 / NBRC 14739 / NCIMB 2177 / R-4)</name>
    <name type="common">Halobacterium mediterranei</name>
    <dbReference type="NCBI Taxonomy" id="523841"/>
    <lineage>
        <taxon>Archaea</taxon>
        <taxon>Methanobacteriati</taxon>
        <taxon>Methanobacteriota</taxon>
        <taxon>Stenosarchaea group</taxon>
        <taxon>Halobacteria</taxon>
        <taxon>Halobacteriales</taxon>
        <taxon>Haloferacaceae</taxon>
        <taxon>Haloferax</taxon>
    </lineage>
</organism>
<evidence type="ECO:0000259" key="9">
    <source>
        <dbReference type="Pfam" id="PF00127"/>
    </source>
</evidence>
<evidence type="ECO:0000313" key="17">
    <source>
        <dbReference type="Proteomes" id="UP000299011"/>
    </source>
</evidence>
<reference evidence="13 17" key="6">
    <citation type="submission" date="2019-04" db="EMBL/GenBank/DDBJ databases">
        <title>Methylomes of two halophilic Archaea, Haloarcula marismortui and Haloferax mediterranei.</title>
        <authorList>
            <person name="DasSarma S."/>
            <person name="DasSarma P."/>
            <person name="DasSarma S."/>
            <person name="Fomenkov A."/>
            <person name="Vincze T."/>
            <person name="Anton B.P."/>
            <person name="Roberts R.J."/>
        </authorList>
    </citation>
    <scope>NUCLEOTIDE SEQUENCE [LARGE SCALE GENOMIC DNA]</scope>
    <source>
        <strain evidence="13">ATCC 33500</strain>
        <strain evidence="17">ATCC 33500 / DSM 1411 / JCM 8866 / NBRC 14739 / NCIMB 2177 / R-4</strain>
        <plasmid evidence="13 17">pHME505</plasmid>
    </source>
</reference>
<evidence type="ECO:0000256" key="2">
    <source>
        <dbReference type="ARBA" id="ARBA00022448"/>
    </source>
</evidence>
<accession>I3RAN0</accession>
<evidence type="ECO:0000256" key="5">
    <source>
        <dbReference type="ARBA" id="ARBA00022982"/>
    </source>
</evidence>
<evidence type="ECO:0000256" key="1">
    <source>
        <dbReference type="ARBA" id="ARBA00004418"/>
    </source>
</evidence>
<dbReference type="OrthoDB" id="11088at2157"/>
<dbReference type="Proteomes" id="UP000299011">
    <property type="component" value="Plasmid pHME505"/>
</dbReference>
<reference evidence="10" key="1">
    <citation type="journal article" date="2012" name="Appl. Environ. Microbiol.">
        <title>Identification of the haloarchaeal phasin (PhaP) that functions in polyhydroxyalkanoate accumulation and granule formation in Haloferax mediterranei.</title>
        <authorList>
            <person name="Cai S."/>
            <person name="Cai L."/>
            <person name="Liu H."/>
            <person name="Liu X."/>
            <person name="Han J."/>
            <person name="Zhou J."/>
            <person name="Xiang H."/>
        </authorList>
    </citation>
    <scope>NUCLEOTIDE SEQUENCE</scope>
    <source>
        <strain evidence="10">CGMCC 1.2087</strain>
    </source>
</reference>
<feature type="region of interest" description="Disordered" evidence="8">
    <location>
        <begin position="26"/>
        <end position="56"/>
    </location>
</feature>
<dbReference type="PROSITE" id="PS51318">
    <property type="entry name" value="TAT"/>
    <property type="match status" value="1"/>
</dbReference>
<reference evidence="10" key="5">
    <citation type="submission" date="2014-05" db="EMBL/GenBank/DDBJ databases">
        <authorList>
            <person name="Wang L."/>
            <person name="Yang H."/>
            <person name="Xiang H."/>
        </authorList>
    </citation>
    <scope>NUCLEOTIDE SEQUENCE</scope>
    <source>
        <strain evidence="10">CGMCC 1.2087</strain>
        <plasmid evidence="10">pHM500</plasmid>
    </source>
</reference>
<reference evidence="11 16" key="4">
    <citation type="submission" date="2014-04" db="EMBL/GenBank/DDBJ databases">
        <title>Transcriptional profiles of Haloferax mediterranei on the basis of nitrogen availability.</title>
        <authorList>
            <person name="Bautista V."/>
        </authorList>
    </citation>
    <scope>NUCLEOTIDE SEQUENCE [LARGE SCALE GENOMIC DNA]</scope>
    <source>
        <strain evidence="11">ATCC 33500</strain>
        <strain evidence="16">ATCC 33500 / DSM 1411 / JCM 8866 / NBRC 14739 / NCIMB 2177 / R-4</strain>
        <plasmid evidence="11">HMPLAS1</plasmid>
        <plasmid evidence="16">Plasmid HMPLAS1</plasmid>
    </source>
</reference>
<dbReference type="PATRIC" id="fig|523841.21.peg.3751"/>
<keyword evidence="4" id="KW-0574">Periplasm</keyword>
<dbReference type="EMBL" id="AOLO01000015">
    <property type="protein sequence ID" value="ELZ97378.1"/>
    <property type="molecule type" value="Genomic_DNA"/>
</dbReference>
<keyword evidence="10" id="KW-0614">Plasmid</keyword>
<comment type="subcellular location">
    <subcellularLocation>
        <location evidence="1">Periplasm</location>
    </subcellularLocation>
</comment>
<evidence type="ECO:0000256" key="4">
    <source>
        <dbReference type="ARBA" id="ARBA00022764"/>
    </source>
</evidence>
<reference evidence="12 15" key="3">
    <citation type="journal article" date="2014" name="PLoS Genet.">
        <title>Phylogenetically driven sequencing of extremely halophilic archaea reveals strategies for static and dynamic osmo-response.</title>
        <authorList>
            <person name="Becker E.A."/>
            <person name="Seitzer P.M."/>
            <person name="Tritt A."/>
            <person name="Larsen D."/>
            <person name="Krusor M."/>
            <person name="Yao A.I."/>
            <person name="Wu D."/>
            <person name="Madern D."/>
            <person name="Eisen J.A."/>
            <person name="Darling A.E."/>
            <person name="Facciotti M.T."/>
        </authorList>
    </citation>
    <scope>NUCLEOTIDE SEQUENCE [LARGE SCALE GENOMIC DNA]</scope>
    <source>
        <strain evidence="12">ATCC 33500</strain>
        <strain evidence="15">ATCC 33500 / DSM 1411 / JCM 8866 / NBRC 14739 / NCIMB 2177 / R-4</strain>
    </source>
</reference>
<dbReference type="EMBL" id="CP001871">
    <property type="protein sequence ID" value="AFK21290.1"/>
    <property type="molecule type" value="Genomic_DNA"/>
</dbReference>
<dbReference type="Proteomes" id="UP000011603">
    <property type="component" value="Unassembled WGS sequence"/>
</dbReference>
<dbReference type="InterPro" id="IPR006311">
    <property type="entry name" value="TAT_signal"/>
</dbReference>
<proteinExistence type="predicted"/>
<evidence type="ECO:0000256" key="6">
    <source>
        <dbReference type="ARBA" id="ARBA00023008"/>
    </source>
</evidence>
<keyword evidence="5" id="KW-0249">Electron transport</keyword>
<feature type="domain" description="Blue (type 1) copper" evidence="9">
    <location>
        <begin position="92"/>
        <end position="168"/>
    </location>
</feature>
<dbReference type="PANTHER" id="PTHR36507:SF1">
    <property type="entry name" value="BLL1555 PROTEIN"/>
    <property type="match status" value="1"/>
</dbReference>
<dbReference type="SUPFAM" id="SSF49503">
    <property type="entry name" value="Cupredoxins"/>
    <property type="match status" value="2"/>
</dbReference>
<reference evidence="10 14" key="2">
    <citation type="journal article" date="2012" name="J. Bacteriol.">
        <title>Complete genome sequence of the metabolically versatile halophilic archaeon Haloferax mediterranei, a poly(3-hydroxybutyrate-co-3-hydroxyvalerate) producer.</title>
        <authorList>
            <person name="Han J."/>
            <person name="Zhang F."/>
            <person name="Hou J."/>
            <person name="Liu X."/>
            <person name="Li M."/>
            <person name="Liu H."/>
            <person name="Cai L."/>
            <person name="Zhang B."/>
            <person name="Chen Y."/>
            <person name="Zhou J."/>
            <person name="Hu S."/>
            <person name="Xiang H."/>
        </authorList>
    </citation>
    <scope>NUCLEOTIDE SEQUENCE [LARGE SCALE GENOMIC DNA]</scope>
    <source>
        <strain evidence="14">ATCC 33500 / DSM 1411 / JCM 8866 / NBRC 14739 / NCIMB 2177 / R-4</strain>
        <strain evidence="10">CGMCC 1.2087</strain>
        <plasmid evidence="14">pHM500</plasmid>
    </source>
</reference>
<geneLocation type="plasmid" evidence="13 17">
    <name>pHME505</name>
</geneLocation>
<gene>
    <name evidence="10" type="primary">hcpA</name>
    <name evidence="10" type="ordered locus">HFX_6166</name>
    <name evidence="11" type="ORF">BM92_17095</name>
    <name evidence="12" type="ORF">C439_18688</name>
    <name evidence="13" type="ORF">E6P09_17010</name>
</gene>
<dbReference type="Proteomes" id="UP000027075">
    <property type="component" value="Plasmid HMPLAS1"/>
</dbReference>
<feature type="domain" description="Blue (type 1) copper" evidence="9">
    <location>
        <begin position="207"/>
        <end position="291"/>
    </location>
</feature>
<protein>
    <submittedName>
        <fullName evidence="11 13">Halocyanin</fullName>
    </submittedName>
    <submittedName>
        <fullName evidence="10">Halocyanin hcpA</fullName>
    </submittedName>
</protein>
<dbReference type="NCBIfam" id="TIGR03102">
    <property type="entry name" value="halo_cynanin"/>
    <property type="match status" value="1"/>
</dbReference>
<evidence type="ECO:0000313" key="11">
    <source>
        <dbReference type="EMBL" id="AHZ24613.1"/>
    </source>
</evidence>
<dbReference type="EMBL" id="CP039140">
    <property type="protein sequence ID" value="QCQ77009.1"/>
    <property type="molecule type" value="Genomic_DNA"/>
</dbReference>
<dbReference type="KEGG" id="hme:HFX_6166"/>
<dbReference type="InterPro" id="IPR008972">
    <property type="entry name" value="Cupredoxin"/>
</dbReference>
<dbReference type="Pfam" id="PF00127">
    <property type="entry name" value="Copper-bind"/>
    <property type="match status" value="2"/>
</dbReference>
<keyword evidence="6 7" id="KW-0186">Copper</keyword>
<dbReference type="HOGENOM" id="CLU_935700_0_0_2"/>
<keyword evidence="15" id="KW-1185">Reference proteome</keyword>
<dbReference type="InterPro" id="IPR002386">
    <property type="entry name" value="Amicyanin/Pseudoazurin"/>
</dbReference>
<evidence type="ECO:0000313" key="10">
    <source>
        <dbReference type="EMBL" id="AFK21290.1"/>
    </source>
</evidence>
<dbReference type="PANTHER" id="PTHR36507">
    <property type="entry name" value="BLL1555 PROTEIN"/>
    <property type="match status" value="1"/>
</dbReference>
<evidence type="ECO:0000256" key="8">
    <source>
        <dbReference type="SAM" id="MobiDB-lite"/>
    </source>
</evidence>
<comment type="cofactor">
    <cofactor evidence="7">
        <name>Cu cation</name>
        <dbReference type="ChEBI" id="CHEBI:23378"/>
    </cofactor>
    <text evidence="7">Binds 1 copper ion per subunit.</text>
</comment>
<evidence type="ECO:0000256" key="7">
    <source>
        <dbReference type="PIRSR" id="PIRSR602386-1"/>
    </source>
</evidence>
<evidence type="ECO:0000313" key="15">
    <source>
        <dbReference type="Proteomes" id="UP000011603"/>
    </source>
</evidence>
<dbReference type="InterPro" id="IPR017533">
    <property type="entry name" value="Halocyanin"/>
</dbReference>
<geneLocation type="plasmid" evidence="10 14">
    <name>pHM500</name>
</geneLocation>
<feature type="binding site" evidence="7">
    <location>
        <position position="279"/>
    </location>
    <ligand>
        <name>Cu cation</name>
        <dbReference type="ChEBI" id="CHEBI:23378"/>
    </ligand>
</feature>
<dbReference type="GO" id="GO:0042597">
    <property type="term" value="C:periplasmic space"/>
    <property type="evidence" value="ECO:0007669"/>
    <property type="project" value="UniProtKB-SubCell"/>
</dbReference>